<dbReference type="CDD" id="cd06558">
    <property type="entry name" value="crotonase-like"/>
    <property type="match status" value="1"/>
</dbReference>
<evidence type="ECO:0000256" key="3">
    <source>
        <dbReference type="ARBA" id="ARBA00022801"/>
    </source>
</evidence>
<name>A0ABY8QPC4_9MICO</name>
<sequence>MTTDTATAAGAELQLTADNGLARITLNRPRAINALNQPMIAGIVDSLEAWRNDDSVAAVLIDGAGERGLCAGGDIRVIYEDVKSGGNESRWFWRDEYAMNVAISEYPKPYIALMDGLVMGGGVGVSAHGSIRIVTERSKVGMPETGIGFAPDVGGTYLLSRAPGQLGTHLALSGLTAGPADAIACGLADTFVSSERLADLRAALAANPGQAAAIVADFASEPGPTPFLDAQEWIDECYGSDSVEQIVERLGSHPDAEARNTAEILLTKAPTSLKVTLASLRAARSMTLREVIEQEYRVSVALTERPDLVEGVRAQIIDKDRNPQWSPAFLPEVTSADVDAILNTDTAEGVFG</sequence>
<dbReference type="Proteomes" id="UP001209083">
    <property type="component" value="Chromosome"/>
</dbReference>
<dbReference type="SUPFAM" id="SSF52096">
    <property type="entry name" value="ClpP/crotonase"/>
    <property type="match status" value="1"/>
</dbReference>
<dbReference type="RefSeq" id="WP_349637591.1">
    <property type="nucleotide sequence ID" value="NZ_CP090958.1"/>
</dbReference>
<dbReference type="PANTHER" id="PTHR43176">
    <property type="entry name" value="3-HYDROXYISOBUTYRYL-COA HYDROLASE-RELATED"/>
    <property type="match status" value="1"/>
</dbReference>
<organism evidence="5 6">
    <name type="scientific">Saxibacter everestensis</name>
    <dbReference type="NCBI Taxonomy" id="2909229"/>
    <lineage>
        <taxon>Bacteria</taxon>
        <taxon>Bacillati</taxon>
        <taxon>Actinomycetota</taxon>
        <taxon>Actinomycetes</taxon>
        <taxon>Micrococcales</taxon>
        <taxon>Brevibacteriaceae</taxon>
        <taxon>Saxibacter</taxon>
    </lineage>
</organism>
<dbReference type="PANTHER" id="PTHR43176:SF3">
    <property type="entry name" value="3-HYDROXYISOBUTYRYL-COA HYDROLASE, MITOCHONDRIAL"/>
    <property type="match status" value="1"/>
</dbReference>
<dbReference type="EMBL" id="CP090958">
    <property type="protein sequence ID" value="WGW10808.1"/>
    <property type="molecule type" value="Genomic_DNA"/>
</dbReference>
<accession>A0ABY8QPC4</accession>
<evidence type="ECO:0000256" key="1">
    <source>
        <dbReference type="ARBA" id="ARBA00001709"/>
    </source>
</evidence>
<protein>
    <recommendedName>
        <fullName evidence="2">3-hydroxyisobutyryl-CoA hydrolase</fullName>
        <ecNumber evidence="2">3.1.2.4</ecNumber>
    </recommendedName>
</protein>
<comment type="catalytic activity">
    <reaction evidence="1">
        <text>3-hydroxy-2-methylpropanoyl-CoA + H2O = 3-hydroxy-2-methylpropanoate + CoA + H(+)</text>
        <dbReference type="Rhea" id="RHEA:20888"/>
        <dbReference type="ChEBI" id="CHEBI:11805"/>
        <dbReference type="ChEBI" id="CHEBI:15377"/>
        <dbReference type="ChEBI" id="CHEBI:15378"/>
        <dbReference type="ChEBI" id="CHEBI:57287"/>
        <dbReference type="ChEBI" id="CHEBI:57340"/>
        <dbReference type="EC" id="3.1.2.4"/>
    </reaction>
</comment>
<dbReference type="Gene3D" id="3.90.226.10">
    <property type="entry name" value="2-enoyl-CoA Hydratase, Chain A, domain 1"/>
    <property type="match status" value="1"/>
</dbReference>
<evidence type="ECO:0000256" key="2">
    <source>
        <dbReference type="ARBA" id="ARBA00011915"/>
    </source>
</evidence>
<dbReference type="InterPro" id="IPR045004">
    <property type="entry name" value="ECH_dom"/>
</dbReference>
<proteinExistence type="predicted"/>
<feature type="domain" description="Enoyl-CoA hydratase/isomerase" evidence="4">
    <location>
        <begin position="22"/>
        <end position="341"/>
    </location>
</feature>
<evidence type="ECO:0000313" key="5">
    <source>
        <dbReference type="EMBL" id="WGW10808.1"/>
    </source>
</evidence>
<evidence type="ECO:0000313" key="6">
    <source>
        <dbReference type="Proteomes" id="UP001209083"/>
    </source>
</evidence>
<gene>
    <name evidence="5" type="ORF">LWF01_11840</name>
</gene>
<dbReference type="InterPro" id="IPR029045">
    <property type="entry name" value="ClpP/crotonase-like_dom_sf"/>
</dbReference>
<dbReference type="EC" id="3.1.2.4" evidence="2"/>
<reference evidence="5 6" key="1">
    <citation type="submission" date="2023-05" db="EMBL/GenBank/DDBJ databases">
        <title>Lithophilousrod everest ZFBP1038 complete genpme.</title>
        <authorList>
            <person name="Tian M."/>
        </authorList>
    </citation>
    <scope>NUCLEOTIDE SEQUENCE [LARGE SCALE GENOMIC DNA]</scope>
    <source>
        <strain evidence="5 6">ZFBP1038</strain>
    </source>
</reference>
<dbReference type="InterPro" id="IPR032259">
    <property type="entry name" value="HIBYL-CoA-H"/>
</dbReference>
<evidence type="ECO:0000259" key="4">
    <source>
        <dbReference type="Pfam" id="PF16113"/>
    </source>
</evidence>
<keyword evidence="6" id="KW-1185">Reference proteome</keyword>
<keyword evidence="3" id="KW-0378">Hydrolase</keyword>
<dbReference type="NCBIfam" id="NF004127">
    <property type="entry name" value="PRK05617.1"/>
    <property type="match status" value="1"/>
</dbReference>
<dbReference type="Pfam" id="PF16113">
    <property type="entry name" value="ECH_2"/>
    <property type="match status" value="1"/>
</dbReference>